<evidence type="ECO:0000313" key="2">
    <source>
        <dbReference type="EMBL" id="CTQ65613.1"/>
    </source>
</evidence>
<sequence length="294" mass="30992">MITRLRSLYLECVTAALLTATALGLTLHPLSADEASKRVVAVGGSVTEVVFALKEEYRLVARDSTSVHPQEAHDLPDIGYIRALSPEGVLSVDPDLLLMLDGSGPQETVDVLEKSGIAIANVPNEFTPEGIVAKIRTVGSALGVPEKADALAQKIEADLKTAQEQAAGRNDNVRVLFVLSTRGGRIMAGGADTAADGIITLAGAKNAVSEFSGYKQLSDEAILSAMPDIVLMMDREGDHSASADDLFSHPALAQTPAGKANRLLKMPGDYLLGFGPRTADTIQDLAQHLAEIRS</sequence>
<name>A0A0M6ZVW9_9HYPH</name>
<dbReference type="SUPFAM" id="SSF53807">
    <property type="entry name" value="Helical backbone' metal receptor"/>
    <property type="match status" value="1"/>
</dbReference>
<reference evidence="3" key="1">
    <citation type="submission" date="2015-07" db="EMBL/GenBank/DDBJ databases">
        <authorList>
            <person name="Rodrigo-Torres Lidia"/>
            <person name="Arahal R.David."/>
        </authorList>
    </citation>
    <scope>NUCLEOTIDE SEQUENCE [LARGE SCALE GENOMIC DNA]</scope>
    <source>
        <strain evidence="3">CECT 5112</strain>
    </source>
</reference>
<evidence type="ECO:0000259" key="1">
    <source>
        <dbReference type="PROSITE" id="PS50983"/>
    </source>
</evidence>
<evidence type="ECO:0000313" key="3">
    <source>
        <dbReference type="Proteomes" id="UP000053235"/>
    </source>
</evidence>
<protein>
    <submittedName>
        <fullName evidence="2">Hemin-binding periplasmic protein HmuT</fullName>
    </submittedName>
</protein>
<dbReference type="Pfam" id="PF01497">
    <property type="entry name" value="Peripla_BP_2"/>
    <property type="match status" value="1"/>
</dbReference>
<organism evidence="2 3">
    <name type="scientific">Roseibium alexandrii</name>
    <dbReference type="NCBI Taxonomy" id="388408"/>
    <lineage>
        <taxon>Bacteria</taxon>
        <taxon>Pseudomonadati</taxon>
        <taxon>Pseudomonadota</taxon>
        <taxon>Alphaproteobacteria</taxon>
        <taxon>Hyphomicrobiales</taxon>
        <taxon>Stappiaceae</taxon>
        <taxon>Roseibium</taxon>
    </lineage>
</organism>
<dbReference type="Proteomes" id="UP000053235">
    <property type="component" value="Unassembled WGS sequence"/>
</dbReference>
<dbReference type="PANTHER" id="PTHR30535:SF4">
    <property type="entry name" value="HEMIN-BINDING PERIPLASMIC PROTEIN HMUT"/>
    <property type="match status" value="1"/>
</dbReference>
<dbReference type="InterPro" id="IPR002491">
    <property type="entry name" value="ABC_transptr_periplasmic_BD"/>
</dbReference>
<gene>
    <name evidence="2" type="primary">hmuT</name>
    <name evidence="2" type="ORF">LAX5112_00696</name>
</gene>
<dbReference type="CDD" id="cd01149">
    <property type="entry name" value="HutB"/>
    <property type="match status" value="1"/>
</dbReference>
<keyword evidence="3" id="KW-1185">Reference proteome</keyword>
<proteinExistence type="predicted"/>
<dbReference type="PROSITE" id="PS50983">
    <property type="entry name" value="FE_B12_PBP"/>
    <property type="match status" value="1"/>
</dbReference>
<dbReference type="InterPro" id="IPR050902">
    <property type="entry name" value="ABC_Transporter_SBP"/>
</dbReference>
<accession>A0A0M6ZVW9</accession>
<dbReference type="RefSeq" id="WP_055670635.1">
    <property type="nucleotide sequence ID" value="NZ_CXWD01000003.1"/>
</dbReference>
<dbReference type="AlphaFoldDB" id="A0A0M6ZVW9"/>
<dbReference type="STRING" id="388408.LAX5112_00696"/>
<dbReference type="PANTHER" id="PTHR30535">
    <property type="entry name" value="VITAMIN B12-BINDING PROTEIN"/>
    <property type="match status" value="1"/>
</dbReference>
<feature type="domain" description="Fe/B12 periplasmic-binding" evidence="1">
    <location>
        <begin position="38"/>
        <end position="293"/>
    </location>
</feature>
<dbReference type="OrthoDB" id="9797736at2"/>
<dbReference type="Gene3D" id="3.40.50.1980">
    <property type="entry name" value="Nitrogenase molybdenum iron protein domain"/>
    <property type="match status" value="2"/>
</dbReference>
<dbReference type="EMBL" id="CXWD01000003">
    <property type="protein sequence ID" value="CTQ65613.1"/>
    <property type="molecule type" value="Genomic_DNA"/>
</dbReference>